<evidence type="ECO:0000313" key="2">
    <source>
        <dbReference type="Proteomes" id="UP001282474"/>
    </source>
</evidence>
<accession>A0ABU4MTW7</accession>
<keyword evidence="2" id="KW-1185">Reference proteome</keyword>
<dbReference type="RefSeq" id="WP_256255094.1">
    <property type="nucleotide sequence ID" value="NZ_JABXWF010000023.1"/>
</dbReference>
<gene>
    <name evidence="1" type="ORF">PV383_27600</name>
</gene>
<name>A0ABU4MTW7_9ACTN</name>
<organism evidence="1 2">
    <name type="scientific">Streptomyces caniscabiei</name>
    <dbReference type="NCBI Taxonomy" id="2746961"/>
    <lineage>
        <taxon>Bacteria</taxon>
        <taxon>Bacillati</taxon>
        <taxon>Actinomycetota</taxon>
        <taxon>Actinomycetes</taxon>
        <taxon>Kitasatosporales</taxon>
        <taxon>Streptomycetaceae</taxon>
        <taxon>Streptomyces</taxon>
    </lineage>
</organism>
<dbReference type="EMBL" id="JARAWJ010000023">
    <property type="protein sequence ID" value="MDX3040923.1"/>
    <property type="molecule type" value="Genomic_DNA"/>
</dbReference>
<dbReference type="Proteomes" id="UP001282474">
    <property type="component" value="Unassembled WGS sequence"/>
</dbReference>
<proteinExistence type="predicted"/>
<reference evidence="1 2" key="1">
    <citation type="journal article" date="2023" name="Microb. Genom.">
        <title>Mesoterricola silvestris gen. nov., sp. nov., Mesoterricola sediminis sp. nov., Geothrix oryzae sp. nov., Geothrix edaphica sp. nov., Geothrix rubra sp. nov., and Geothrix limicola sp. nov., six novel members of Acidobacteriota isolated from soils.</title>
        <authorList>
            <person name="Weisberg A.J."/>
            <person name="Pearce E."/>
            <person name="Kramer C.G."/>
            <person name="Chang J.H."/>
            <person name="Clarke C.R."/>
        </authorList>
    </citation>
    <scope>NUCLEOTIDE SEQUENCE [LARGE SCALE GENOMIC DNA]</scope>
    <source>
        <strain evidence="1 2">NE20-4-1</strain>
    </source>
</reference>
<protein>
    <submittedName>
        <fullName evidence="1">Uncharacterized protein</fullName>
    </submittedName>
</protein>
<comment type="caution">
    <text evidence="1">The sequence shown here is derived from an EMBL/GenBank/DDBJ whole genome shotgun (WGS) entry which is preliminary data.</text>
</comment>
<sequence length="43" mass="4673">MPSSSNPTSAAVRHRTVYVPSGAFFTLRDPNLLLARPDGHHAQ</sequence>
<evidence type="ECO:0000313" key="1">
    <source>
        <dbReference type="EMBL" id="MDX3040923.1"/>
    </source>
</evidence>